<name>A0A8S9A1N1_SORMA</name>
<dbReference type="VEuPathDB" id="FungiDB:SMAC_00323"/>
<accession>A0A8S9A1N1</accession>
<evidence type="ECO:0000313" key="3">
    <source>
        <dbReference type="Proteomes" id="UP000433876"/>
    </source>
</evidence>
<protein>
    <submittedName>
        <fullName evidence="2">Uncharacterized protein</fullName>
    </submittedName>
</protein>
<proteinExistence type="predicted"/>
<dbReference type="AlphaFoldDB" id="A0A8S9A1N1"/>
<evidence type="ECO:0000313" key="2">
    <source>
        <dbReference type="EMBL" id="KAA8636894.1"/>
    </source>
</evidence>
<sequence length="218" mass="22973">MPSTTEIRFKKHGAADAGGRKKRNHNNRGPMEHFPGLMTKAEVDNWFEEAKKMPLNTFFSEPADTAESAAPKAEPVIPLGMRGSMHNSANNGKASPPNAVAESPKADERAITDEAASKPISKTTTTASLKAEASPKAQSPIAGKGFGQHETNNGIITAAPVVGQKNGTIKPSRAVLLAEESLAAAEAIRWAAQKMLQASEDAVKAAKAQLLLAQTQAQ</sequence>
<gene>
    <name evidence="2" type="ORF">SMACR_00323</name>
</gene>
<dbReference type="Proteomes" id="UP000433876">
    <property type="component" value="Unassembled WGS sequence"/>
</dbReference>
<organism evidence="2 3">
    <name type="scientific">Sordaria macrospora</name>
    <dbReference type="NCBI Taxonomy" id="5147"/>
    <lineage>
        <taxon>Eukaryota</taxon>
        <taxon>Fungi</taxon>
        <taxon>Dikarya</taxon>
        <taxon>Ascomycota</taxon>
        <taxon>Pezizomycotina</taxon>
        <taxon>Sordariomycetes</taxon>
        <taxon>Sordariomycetidae</taxon>
        <taxon>Sordariales</taxon>
        <taxon>Sordariaceae</taxon>
        <taxon>Sordaria</taxon>
    </lineage>
</organism>
<feature type="compositionally biased region" description="Basic and acidic residues" evidence="1">
    <location>
        <begin position="104"/>
        <end position="116"/>
    </location>
</feature>
<reference evidence="2 3" key="1">
    <citation type="submission" date="2017-07" db="EMBL/GenBank/DDBJ databases">
        <title>Genome sequence of the Sordaria macrospora wild type strain R19027.</title>
        <authorList>
            <person name="Nowrousian M."/>
            <person name="Teichert I."/>
            <person name="Kueck U."/>
        </authorList>
    </citation>
    <scope>NUCLEOTIDE SEQUENCE [LARGE SCALE GENOMIC DNA]</scope>
    <source>
        <strain evidence="2 3">R19027</strain>
        <tissue evidence="2">Mycelium</tissue>
    </source>
</reference>
<comment type="caution">
    <text evidence="2">The sequence shown here is derived from an EMBL/GenBank/DDBJ whole genome shotgun (WGS) entry which is preliminary data.</text>
</comment>
<dbReference type="EMBL" id="NMPR01000001">
    <property type="protein sequence ID" value="KAA8636894.1"/>
    <property type="molecule type" value="Genomic_DNA"/>
</dbReference>
<feature type="region of interest" description="Disordered" evidence="1">
    <location>
        <begin position="1"/>
        <end position="36"/>
    </location>
</feature>
<feature type="region of interest" description="Disordered" evidence="1">
    <location>
        <begin position="79"/>
        <end position="140"/>
    </location>
</feature>
<evidence type="ECO:0000256" key="1">
    <source>
        <dbReference type="SAM" id="MobiDB-lite"/>
    </source>
</evidence>